<evidence type="ECO:0000313" key="4">
    <source>
        <dbReference type="Proteomes" id="UP000599578"/>
    </source>
</evidence>
<accession>A0A918DXB5</accession>
<dbReference type="AlphaFoldDB" id="A0A918DXB5"/>
<dbReference type="CDD" id="cd05401">
    <property type="entry name" value="NT_GlnE_GlnD_like"/>
    <property type="match status" value="1"/>
</dbReference>
<protein>
    <recommendedName>
        <fullName evidence="5">CBS domain-containing protein</fullName>
    </recommendedName>
</protein>
<reference evidence="3 4" key="1">
    <citation type="journal article" date="2014" name="Int. J. Syst. Evol. Microbiol.">
        <title>Complete genome sequence of Corynebacterium casei LMG S-19264T (=DSM 44701T), isolated from a smear-ripened cheese.</title>
        <authorList>
            <consortium name="US DOE Joint Genome Institute (JGI-PGF)"/>
            <person name="Walter F."/>
            <person name="Albersmeier A."/>
            <person name="Kalinowski J."/>
            <person name="Ruckert C."/>
        </authorList>
    </citation>
    <scope>NUCLEOTIDE SEQUENCE [LARGE SCALE GENOMIC DNA]</scope>
    <source>
        <strain evidence="3 4">CGMCC 1.7286</strain>
    </source>
</reference>
<dbReference type="Proteomes" id="UP000599578">
    <property type="component" value="Unassembled WGS sequence"/>
</dbReference>
<dbReference type="RefSeq" id="WP_188862209.1">
    <property type="nucleotide sequence ID" value="NZ_BMLT01000011.1"/>
</dbReference>
<dbReference type="Pfam" id="PF03445">
    <property type="entry name" value="DUF294"/>
    <property type="match status" value="1"/>
</dbReference>
<evidence type="ECO:0000259" key="1">
    <source>
        <dbReference type="Pfam" id="PF03445"/>
    </source>
</evidence>
<gene>
    <name evidence="3" type="ORF">GCM10011348_38060</name>
</gene>
<feature type="domain" description="Protein-PII uridylyltransferase N-terminal" evidence="1">
    <location>
        <begin position="53"/>
        <end position="191"/>
    </location>
</feature>
<dbReference type="InterPro" id="IPR043519">
    <property type="entry name" value="NT_sf"/>
</dbReference>
<dbReference type="SUPFAM" id="SSF81301">
    <property type="entry name" value="Nucleotidyltransferase"/>
    <property type="match status" value="1"/>
</dbReference>
<organism evidence="3 4">
    <name type="scientific">Marinobacterium nitratireducens</name>
    <dbReference type="NCBI Taxonomy" id="518897"/>
    <lineage>
        <taxon>Bacteria</taxon>
        <taxon>Pseudomonadati</taxon>
        <taxon>Pseudomonadota</taxon>
        <taxon>Gammaproteobacteria</taxon>
        <taxon>Oceanospirillales</taxon>
        <taxon>Oceanospirillaceae</taxon>
        <taxon>Marinobacterium</taxon>
    </lineage>
</organism>
<dbReference type="Pfam" id="PF10335">
    <property type="entry name" value="DUF294_C"/>
    <property type="match status" value="1"/>
</dbReference>
<sequence>MPYPVRPSSWRQLFVGDDWPDWRSWPELLAPLRDAFAELGERPEPARSKDWQPRLVQALLQLDLPAWRIGQLLSDHNDWLYRHAIRAALEEMTEQGWGAPPCAFCVLSLGSGARHESLLGPDQDNALIIDDYADAQHSAIDTWFQSLAERFTERLNGYGIPLCNGHVMARWPSWRKRRSEWLEQMRLWTGRRAVKLVQLSNILLDFMPVYGEAALARTLREQVLDLMPRAGLFLHEMAELQDEAPVALDRFDRLRGNDKDAPHARALNLKRQGMLPLQGAVRLLALLHRLPAVDTRSRLQSLAEREVLDHERARTLTAALNRLQALLLQAQLDSVAAGRGPDNWIDLGRLDGATRAALRHDLMAIRDLQRRARAQAAGGDSY</sequence>
<proteinExistence type="predicted"/>
<keyword evidence="4" id="KW-1185">Reference proteome</keyword>
<dbReference type="GO" id="GO:0008773">
    <property type="term" value="F:[protein-PII] uridylyltransferase activity"/>
    <property type="evidence" value="ECO:0007669"/>
    <property type="project" value="InterPro"/>
</dbReference>
<name>A0A918DXB5_9GAMM</name>
<evidence type="ECO:0000259" key="2">
    <source>
        <dbReference type="Pfam" id="PF10335"/>
    </source>
</evidence>
<feature type="domain" description="DUF294" evidence="2">
    <location>
        <begin position="232"/>
        <end position="374"/>
    </location>
</feature>
<evidence type="ECO:0000313" key="3">
    <source>
        <dbReference type="EMBL" id="GGO86680.1"/>
    </source>
</evidence>
<comment type="caution">
    <text evidence="3">The sequence shown here is derived from an EMBL/GenBank/DDBJ whole genome shotgun (WGS) entry which is preliminary data.</text>
</comment>
<dbReference type="InterPro" id="IPR018821">
    <property type="entry name" value="DUF294_put_nucleoTrafse_sb-bd"/>
</dbReference>
<dbReference type="InterPro" id="IPR005105">
    <property type="entry name" value="GlnD_Uridyltrans_N"/>
</dbReference>
<dbReference type="EMBL" id="BMLT01000011">
    <property type="protein sequence ID" value="GGO86680.1"/>
    <property type="molecule type" value="Genomic_DNA"/>
</dbReference>
<evidence type="ECO:0008006" key="5">
    <source>
        <dbReference type="Google" id="ProtNLM"/>
    </source>
</evidence>